<feature type="transmembrane region" description="Helical" evidence="10">
    <location>
        <begin position="147"/>
        <end position="165"/>
    </location>
</feature>
<comment type="subcellular location">
    <subcellularLocation>
        <location evidence="1">Cell membrane</location>
        <topology evidence="1">Multi-pass membrane protein</topology>
    </subcellularLocation>
    <subcellularLocation>
        <location evidence="8">Membrane</location>
        <topology evidence="8">Multi-pass membrane protein</topology>
    </subcellularLocation>
</comment>
<dbReference type="GO" id="GO:0006857">
    <property type="term" value="P:oligopeptide transport"/>
    <property type="evidence" value="ECO:0007669"/>
    <property type="project" value="InterPro"/>
</dbReference>
<feature type="transmembrane region" description="Helical" evidence="10">
    <location>
        <begin position="277"/>
        <end position="299"/>
    </location>
</feature>
<gene>
    <name evidence="12" type="ORF">FB391_3203</name>
</gene>
<evidence type="ECO:0000256" key="9">
    <source>
        <dbReference type="SAM" id="MobiDB-lite"/>
    </source>
</evidence>
<keyword evidence="3 8" id="KW-0813">Transport</keyword>
<feature type="transmembrane region" description="Helical" evidence="10">
    <location>
        <begin position="87"/>
        <end position="104"/>
    </location>
</feature>
<dbReference type="PROSITE" id="PS50850">
    <property type="entry name" value="MFS"/>
    <property type="match status" value="1"/>
</dbReference>
<evidence type="ECO:0000256" key="10">
    <source>
        <dbReference type="SAM" id="Phobius"/>
    </source>
</evidence>
<dbReference type="GO" id="GO:1904680">
    <property type="term" value="F:peptide transmembrane transporter activity"/>
    <property type="evidence" value="ECO:0007669"/>
    <property type="project" value="InterPro"/>
</dbReference>
<feature type="transmembrane region" description="Helical" evidence="10">
    <location>
        <begin position="440"/>
        <end position="460"/>
    </location>
</feature>
<evidence type="ECO:0000256" key="6">
    <source>
        <dbReference type="ARBA" id="ARBA00022989"/>
    </source>
</evidence>
<feature type="transmembrane region" description="Helical" evidence="10">
    <location>
        <begin position="209"/>
        <end position="229"/>
    </location>
</feature>
<evidence type="ECO:0000313" key="12">
    <source>
        <dbReference type="EMBL" id="TQM23813.1"/>
    </source>
</evidence>
<proteinExistence type="inferred from homology"/>
<sequence length="540" mass="57416">MDGRDQGFQDDDRTRRRKGEPEQVPVGPPDGARAAADATRTGTVASASGTDAAGTTAPDDGSDHDTRFFGQPWALAHIFGVEMWERFSFYGMQGILLIYMYYTVAEGGLGIEKATATGIVGAYGGTVYLSTILGAWVADRLLGSERVLFFSAWVIMAGHIALALLPNVWGLGVGLILVAVGSGGLKANATAVVGTLYSPKDARRDAGFSLFYLGINLGAFLGPIVTGALQSSLGFHWGFGAAAVGMALGLIQYSFGRKQLPAASRVVANPLPANRRGLMIGIAAAGIVVLVLLVLTGVIRADNLAGVVILVTLAAAIAYFAVIIGSRQISGDARSRVIGFIPLFIVNVGFWSLYQQQFTVLTIYSDERLNRMIFGWEMPIPWVNSINPVFVIILSGVFAVIWTKLGDRAPSAPVKFSLGAMIMGVAFLLFLPWANGAPNSTPLLAIVLILFVFTVAELFISPPGLSVTTKLAPERFHTQMVALYFLSIALGTAIAGWLAQFYNPKDEVPYFTILGGIAIVLGLALLASVKPVLKLMRGVR</sequence>
<keyword evidence="6 10" id="KW-1133">Transmembrane helix</keyword>
<feature type="transmembrane region" description="Helical" evidence="10">
    <location>
        <begin position="382"/>
        <end position="402"/>
    </location>
</feature>
<keyword evidence="7 10" id="KW-0472">Membrane</keyword>
<feature type="transmembrane region" description="Helical" evidence="10">
    <location>
        <begin position="171"/>
        <end position="197"/>
    </location>
</feature>
<dbReference type="PANTHER" id="PTHR23517:SF15">
    <property type="entry name" value="PROTON-DEPENDENT OLIGOPEPTIDE FAMILY TRANSPORT PROTEIN"/>
    <property type="match status" value="1"/>
</dbReference>
<dbReference type="AlphaFoldDB" id="A0A543EQG9"/>
<dbReference type="GO" id="GO:0005886">
    <property type="term" value="C:plasma membrane"/>
    <property type="evidence" value="ECO:0007669"/>
    <property type="project" value="UniProtKB-SubCell"/>
</dbReference>
<dbReference type="InterPro" id="IPR036259">
    <property type="entry name" value="MFS_trans_sf"/>
</dbReference>
<evidence type="ECO:0000256" key="2">
    <source>
        <dbReference type="ARBA" id="ARBA00005982"/>
    </source>
</evidence>
<dbReference type="InterPro" id="IPR018456">
    <property type="entry name" value="PTR2_symporter_CS"/>
</dbReference>
<evidence type="ECO:0000256" key="3">
    <source>
        <dbReference type="ARBA" id="ARBA00022448"/>
    </source>
</evidence>
<evidence type="ECO:0000256" key="4">
    <source>
        <dbReference type="ARBA" id="ARBA00022475"/>
    </source>
</evidence>
<feature type="transmembrane region" description="Helical" evidence="10">
    <location>
        <begin position="337"/>
        <end position="354"/>
    </location>
</feature>
<name>A0A543EQG9_9MICO</name>
<feature type="transmembrane region" description="Helical" evidence="10">
    <location>
        <begin position="305"/>
        <end position="325"/>
    </location>
</feature>
<dbReference type="Pfam" id="PF00854">
    <property type="entry name" value="PTR2"/>
    <property type="match status" value="1"/>
</dbReference>
<dbReference type="CDD" id="cd17346">
    <property type="entry name" value="MFS_DtpA_like"/>
    <property type="match status" value="1"/>
</dbReference>
<feature type="compositionally biased region" description="Low complexity" evidence="9">
    <location>
        <begin position="29"/>
        <end position="59"/>
    </location>
</feature>
<evidence type="ECO:0000256" key="8">
    <source>
        <dbReference type="RuleBase" id="RU003755"/>
    </source>
</evidence>
<reference evidence="12 13" key="1">
    <citation type="submission" date="2019-06" db="EMBL/GenBank/DDBJ databases">
        <title>Sequencing the genomes of 1000 actinobacteria strains.</title>
        <authorList>
            <person name="Klenk H.-P."/>
        </authorList>
    </citation>
    <scope>NUCLEOTIDE SEQUENCE [LARGE SCALE GENOMIC DNA]</scope>
    <source>
        <strain evidence="12 13">DSM 105492</strain>
    </source>
</reference>
<dbReference type="RefSeq" id="WP_281286444.1">
    <property type="nucleotide sequence ID" value="NZ_BAABLH010000006.1"/>
</dbReference>
<evidence type="ECO:0000256" key="7">
    <source>
        <dbReference type="ARBA" id="ARBA00023136"/>
    </source>
</evidence>
<dbReference type="InterPro" id="IPR000109">
    <property type="entry name" value="POT_fam"/>
</dbReference>
<keyword evidence="5 8" id="KW-0812">Transmembrane</keyword>
<evidence type="ECO:0000256" key="5">
    <source>
        <dbReference type="ARBA" id="ARBA00022692"/>
    </source>
</evidence>
<keyword evidence="13" id="KW-1185">Reference proteome</keyword>
<organism evidence="12 13">
    <name type="scientific">Microbacterium kyungheense</name>
    <dbReference type="NCBI Taxonomy" id="1263636"/>
    <lineage>
        <taxon>Bacteria</taxon>
        <taxon>Bacillati</taxon>
        <taxon>Actinomycetota</taxon>
        <taxon>Actinomycetes</taxon>
        <taxon>Micrococcales</taxon>
        <taxon>Microbacteriaceae</taxon>
        <taxon>Microbacterium</taxon>
    </lineage>
</organism>
<comment type="caution">
    <text evidence="12">The sequence shown here is derived from an EMBL/GenBank/DDBJ whole genome shotgun (WGS) entry which is preliminary data.</text>
</comment>
<feature type="region of interest" description="Disordered" evidence="9">
    <location>
        <begin position="1"/>
        <end position="63"/>
    </location>
</feature>
<accession>A0A543EQG9</accession>
<feature type="transmembrane region" description="Helical" evidence="10">
    <location>
        <begin position="235"/>
        <end position="256"/>
    </location>
</feature>
<keyword evidence="4" id="KW-1003">Cell membrane</keyword>
<dbReference type="Gene3D" id="1.20.1250.20">
    <property type="entry name" value="MFS general substrate transporter like domains"/>
    <property type="match status" value="1"/>
</dbReference>
<evidence type="ECO:0000256" key="1">
    <source>
        <dbReference type="ARBA" id="ARBA00004651"/>
    </source>
</evidence>
<dbReference type="Proteomes" id="UP000320235">
    <property type="component" value="Unassembled WGS sequence"/>
</dbReference>
<dbReference type="PANTHER" id="PTHR23517">
    <property type="entry name" value="RESISTANCE PROTEIN MDTM, PUTATIVE-RELATED-RELATED"/>
    <property type="match status" value="1"/>
</dbReference>
<dbReference type="PROSITE" id="PS01023">
    <property type="entry name" value="PTR2_2"/>
    <property type="match status" value="1"/>
</dbReference>
<comment type="similarity">
    <text evidence="2 8">Belongs to the major facilitator superfamily. Proton-dependent oligopeptide transporter (POT/PTR) (TC 2.A.17) family.</text>
</comment>
<feature type="transmembrane region" description="Helical" evidence="10">
    <location>
        <begin position="508"/>
        <end position="527"/>
    </location>
</feature>
<protein>
    <submittedName>
        <fullName evidence="12">POT family proton-dependent oligopeptide transporter</fullName>
    </submittedName>
</protein>
<evidence type="ECO:0000313" key="13">
    <source>
        <dbReference type="Proteomes" id="UP000320235"/>
    </source>
</evidence>
<feature type="compositionally biased region" description="Basic and acidic residues" evidence="9">
    <location>
        <begin position="1"/>
        <end position="14"/>
    </location>
</feature>
<dbReference type="NCBIfam" id="TIGR00924">
    <property type="entry name" value="yjdL_sub1_fam"/>
    <property type="match status" value="1"/>
</dbReference>
<dbReference type="EMBL" id="VFPE01000005">
    <property type="protein sequence ID" value="TQM23813.1"/>
    <property type="molecule type" value="Genomic_DNA"/>
</dbReference>
<dbReference type="SUPFAM" id="SSF103473">
    <property type="entry name" value="MFS general substrate transporter"/>
    <property type="match status" value="2"/>
</dbReference>
<feature type="transmembrane region" description="Helical" evidence="10">
    <location>
        <begin position="414"/>
        <end position="434"/>
    </location>
</feature>
<dbReference type="InterPro" id="IPR020846">
    <property type="entry name" value="MFS_dom"/>
</dbReference>
<feature type="transmembrane region" description="Helical" evidence="10">
    <location>
        <begin position="481"/>
        <end position="502"/>
    </location>
</feature>
<feature type="domain" description="Major facilitator superfamily (MFS) profile" evidence="11">
    <location>
        <begin position="78"/>
        <end position="533"/>
    </location>
</feature>
<evidence type="ECO:0000259" key="11">
    <source>
        <dbReference type="PROSITE" id="PS50850"/>
    </source>
</evidence>
<dbReference type="InterPro" id="IPR050171">
    <property type="entry name" value="MFS_Transporters"/>
</dbReference>
<feature type="transmembrane region" description="Helical" evidence="10">
    <location>
        <begin position="116"/>
        <end position="138"/>
    </location>
</feature>
<dbReference type="InterPro" id="IPR005279">
    <property type="entry name" value="Dipep/tripep_permease"/>
</dbReference>